<dbReference type="Proteomes" id="UP000239462">
    <property type="component" value="Chromosome"/>
</dbReference>
<dbReference type="InterPro" id="IPR028978">
    <property type="entry name" value="Chorismate_lyase_/UTRA_dom_sf"/>
</dbReference>
<dbReference type="EMBL" id="JACDUO010000001">
    <property type="protein sequence ID" value="MBA2864276.1"/>
    <property type="molecule type" value="Genomic_DNA"/>
</dbReference>
<sequence>MDDRYLKPHIVIGDLSKIHELNNEEKILLGTDGSITNLLEILFGDEVVVETLYQEIIDNVNYRAVLLGVNGIPLIYATSETPLNRIDEIHIREKIKKDLLSADIPIGKILKIHNLETRREIVEIAVKEVPDVVKNKLNPKRIKIPQRTYNIIHKNKVLMTITEMFNLDDHL</sequence>
<evidence type="ECO:0000313" key="1">
    <source>
        <dbReference type="EMBL" id="AVB75859.1"/>
    </source>
</evidence>
<organism evidence="1 4">
    <name type="scientific">Methanococcus maripaludis</name>
    <name type="common">Methanococcus deltae</name>
    <dbReference type="NCBI Taxonomy" id="39152"/>
    <lineage>
        <taxon>Archaea</taxon>
        <taxon>Methanobacteriati</taxon>
        <taxon>Methanobacteriota</taxon>
        <taxon>Methanomada group</taxon>
        <taxon>Methanococci</taxon>
        <taxon>Methanococcales</taxon>
        <taxon>Methanococcaceae</taxon>
        <taxon>Methanococcus</taxon>
    </lineage>
</organism>
<keyword evidence="2" id="KW-0670">Pyruvate</keyword>
<proteinExistence type="predicted"/>
<reference evidence="3 6" key="3">
    <citation type="submission" date="2020-08" db="EMBL/GenBank/DDBJ databases">
        <title>Genomic Encyclopedia of Type Strains, Phase IV (KMG-V): Genome sequencing to study the core and pangenomes of soil and plant-associated prokaryotes.</title>
        <authorList>
            <person name="Whitman W."/>
        </authorList>
    </citation>
    <scope>NUCLEOTIDE SEQUENCE [LARGE SCALE GENOMIC DNA]</scope>
    <source>
        <strain evidence="2 5">C13</strain>
        <strain evidence="3 6">D1</strain>
    </source>
</reference>
<keyword evidence="2" id="KW-0456">Lyase</keyword>
<accession>A0A2L1C960</accession>
<dbReference type="Pfam" id="PF01947">
    <property type="entry name" value="Rv2949c-like"/>
    <property type="match status" value="1"/>
</dbReference>
<dbReference type="RefSeq" id="WP_104837484.1">
    <property type="nucleotide sequence ID" value="NZ_CP026606.1"/>
</dbReference>
<dbReference type="EMBL" id="CP026606">
    <property type="protein sequence ID" value="AVB75859.1"/>
    <property type="molecule type" value="Genomic_DNA"/>
</dbReference>
<dbReference type="GO" id="GO:0016829">
    <property type="term" value="F:lyase activity"/>
    <property type="evidence" value="ECO:0007669"/>
    <property type="project" value="UniProtKB-KW"/>
</dbReference>
<reference evidence="4" key="1">
    <citation type="journal article" date="2018" name="Genome Announc.">
        <title>Complete Genome Sequence of the Methanococcus maripaludis Type Strain JJ (DSM 2067), a Model for Selenoprotein Synthesis in Archaea.</title>
        <authorList>
            <person name="Poehlein A."/>
            <person name="Heym D."/>
            <person name="Quitzke V."/>
            <person name="Fersch J."/>
            <person name="Daniel R."/>
            <person name="Rother M."/>
        </authorList>
    </citation>
    <scope>NUCLEOTIDE SEQUENCE [LARGE SCALE GENOMIC DNA]</scope>
    <source>
        <strain evidence="4">DSM 2067</strain>
    </source>
</reference>
<dbReference type="Proteomes" id="UP000567099">
    <property type="component" value="Unassembled WGS sequence"/>
</dbReference>
<dbReference type="SUPFAM" id="SSF64288">
    <property type="entry name" value="Chorismate lyase-like"/>
    <property type="match status" value="1"/>
</dbReference>
<dbReference type="KEGG" id="mmad:MMJJ_04420"/>
<evidence type="ECO:0000313" key="2">
    <source>
        <dbReference type="EMBL" id="MBA2864276.1"/>
    </source>
</evidence>
<evidence type="ECO:0000313" key="5">
    <source>
        <dbReference type="Proteomes" id="UP000567099"/>
    </source>
</evidence>
<dbReference type="Gene3D" id="3.40.1410.10">
    <property type="entry name" value="Chorismate lyase-like"/>
    <property type="match status" value="1"/>
</dbReference>
<evidence type="ECO:0000313" key="4">
    <source>
        <dbReference type="Proteomes" id="UP000239462"/>
    </source>
</evidence>
<reference evidence="1" key="2">
    <citation type="submission" date="2018-02" db="EMBL/GenBank/DDBJ databases">
        <title>Complete genome sequence of the Methanococcus maripaludis type strain JJ (DSM 2067), a model for selenoprotein synthesis in Archaea.</title>
        <authorList>
            <person name="Poehlein A."/>
            <person name="Heym D."/>
            <person name="Quitzke V."/>
            <person name="Fersch J."/>
            <person name="Daniel R."/>
            <person name="Rother M."/>
        </authorList>
    </citation>
    <scope>NUCLEOTIDE SEQUENCE [LARGE SCALE GENOMIC DNA]</scope>
    <source>
        <strain evidence="1">DSM 2067</strain>
    </source>
</reference>
<dbReference type="GeneID" id="36101535"/>
<dbReference type="EMBL" id="JACHED010000002">
    <property type="protein sequence ID" value="MBB6497202.1"/>
    <property type="molecule type" value="Genomic_DNA"/>
</dbReference>
<name>A0A2L1C960_METMI</name>
<dbReference type="Proteomes" id="UP000590564">
    <property type="component" value="Unassembled WGS sequence"/>
</dbReference>
<dbReference type="InterPro" id="IPR002800">
    <property type="entry name" value="Rv2949c-like"/>
</dbReference>
<evidence type="ECO:0000313" key="6">
    <source>
        <dbReference type="Proteomes" id="UP000590564"/>
    </source>
</evidence>
<dbReference type="AlphaFoldDB" id="A0A2L1C960"/>
<protein>
    <submittedName>
        <fullName evidence="2">Chorismate-pyruvate lyase</fullName>
    </submittedName>
</protein>
<gene>
    <name evidence="2" type="ORF">HNP94_001276</name>
    <name evidence="3" type="ORF">HNP96_001243</name>
    <name evidence="1" type="ORF">MMJJ_04420</name>
</gene>
<evidence type="ECO:0000313" key="3">
    <source>
        <dbReference type="EMBL" id="MBB6497202.1"/>
    </source>
</evidence>